<evidence type="ECO:0000256" key="1">
    <source>
        <dbReference type="SAM" id="SignalP"/>
    </source>
</evidence>
<sequence>MRGAMAGAACCCWGLWMGAGYLGAGALGWGPRTTPEGSCTTCMGLTPADAPCCWPKAAAKWACIAFCCADPDVTEGILPACGGTGDGQNSCPEGWAPAAPAAAVRSRDLKVGWKLRKAVSDWEPNTEAKGCCWEAW</sequence>
<feature type="chain" id="PRO_5025431176" evidence="1">
    <location>
        <begin position="27"/>
        <end position="136"/>
    </location>
</feature>
<reference evidence="2" key="1">
    <citation type="submission" date="2019-12" db="EMBL/GenBank/DDBJ databases">
        <title>An insight into the sialome of adult female Ixodes ricinus ticks feeding for 6 days.</title>
        <authorList>
            <person name="Perner J."/>
            <person name="Ribeiro J.M.C."/>
        </authorList>
    </citation>
    <scope>NUCLEOTIDE SEQUENCE</scope>
    <source>
        <strain evidence="2">Semi-engorged</strain>
        <tissue evidence="2">Salivary glands</tissue>
    </source>
</reference>
<dbReference type="EMBL" id="GIFC01010582">
    <property type="protein sequence ID" value="MXU92665.1"/>
    <property type="molecule type" value="Transcribed_RNA"/>
</dbReference>
<evidence type="ECO:0000313" key="2">
    <source>
        <dbReference type="EMBL" id="MXU92665.1"/>
    </source>
</evidence>
<organism evidence="2">
    <name type="scientific">Ixodes ricinus</name>
    <name type="common">Common tick</name>
    <name type="synonym">Acarus ricinus</name>
    <dbReference type="NCBI Taxonomy" id="34613"/>
    <lineage>
        <taxon>Eukaryota</taxon>
        <taxon>Metazoa</taxon>
        <taxon>Ecdysozoa</taxon>
        <taxon>Arthropoda</taxon>
        <taxon>Chelicerata</taxon>
        <taxon>Arachnida</taxon>
        <taxon>Acari</taxon>
        <taxon>Parasitiformes</taxon>
        <taxon>Ixodida</taxon>
        <taxon>Ixodoidea</taxon>
        <taxon>Ixodidae</taxon>
        <taxon>Ixodinae</taxon>
        <taxon>Ixodes</taxon>
    </lineage>
</organism>
<feature type="signal peptide" evidence="1">
    <location>
        <begin position="1"/>
        <end position="26"/>
    </location>
</feature>
<name>A0A6B0USH8_IXORI</name>
<keyword evidence="1" id="KW-0732">Signal</keyword>
<protein>
    <submittedName>
        <fullName evidence="2">Putative secreted protein</fullName>
    </submittedName>
</protein>
<accession>A0A6B0USH8</accession>
<proteinExistence type="predicted"/>
<dbReference type="AlphaFoldDB" id="A0A6B0USH8"/>